<evidence type="ECO:0000256" key="2">
    <source>
        <dbReference type="ARBA" id="ARBA00005510"/>
    </source>
</evidence>
<dbReference type="CDD" id="cd11443">
    <property type="entry name" value="bHLH_AtAMS_like"/>
    <property type="match status" value="1"/>
</dbReference>
<dbReference type="EMBL" id="NMUH01000210">
    <property type="protein sequence ID" value="MQL74489.1"/>
    <property type="molecule type" value="Genomic_DNA"/>
</dbReference>
<dbReference type="InterPro" id="IPR054502">
    <property type="entry name" value="bHLH-TF_ACT-like_plant"/>
</dbReference>
<evidence type="ECO:0000313" key="9">
    <source>
        <dbReference type="EMBL" id="MQL74489.1"/>
    </source>
</evidence>
<dbReference type="SUPFAM" id="SSF47459">
    <property type="entry name" value="HLH, helix-loop-helix DNA-binding domain"/>
    <property type="match status" value="1"/>
</dbReference>
<reference evidence="9" key="1">
    <citation type="submission" date="2017-07" db="EMBL/GenBank/DDBJ databases">
        <title>Taro Niue Genome Assembly and Annotation.</title>
        <authorList>
            <person name="Atibalentja N."/>
            <person name="Keating K."/>
            <person name="Fields C.J."/>
        </authorList>
    </citation>
    <scope>NUCLEOTIDE SEQUENCE</scope>
    <source>
        <strain evidence="9">Niue_2</strain>
        <tissue evidence="9">Leaf</tissue>
    </source>
</reference>
<feature type="compositionally biased region" description="Basic and acidic residues" evidence="6">
    <location>
        <begin position="316"/>
        <end position="325"/>
    </location>
</feature>
<dbReference type="OrthoDB" id="1890947at2759"/>
<feature type="domain" description="ACT" evidence="8">
    <location>
        <begin position="410"/>
        <end position="488"/>
    </location>
</feature>
<feature type="compositionally biased region" description="Polar residues" evidence="6">
    <location>
        <begin position="349"/>
        <end position="387"/>
    </location>
</feature>
<evidence type="ECO:0000256" key="5">
    <source>
        <dbReference type="ARBA" id="ARBA00023242"/>
    </source>
</evidence>
<keyword evidence="3" id="KW-0805">Transcription regulation</keyword>
<dbReference type="InterPro" id="IPR011598">
    <property type="entry name" value="bHLH_dom"/>
</dbReference>
<dbReference type="Pfam" id="PF22754">
    <property type="entry name" value="bHLH-TF_ACT-like_plant"/>
    <property type="match status" value="1"/>
</dbReference>
<dbReference type="Proteomes" id="UP000652761">
    <property type="component" value="Unassembled WGS sequence"/>
</dbReference>
<evidence type="ECO:0000259" key="7">
    <source>
        <dbReference type="PROSITE" id="PS50888"/>
    </source>
</evidence>
<feature type="compositionally biased region" description="Basic residues" evidence="6">
    <location>
        <begin position="520"/>
        <end position="532"/>
    </location>
</feature>
<feature type="region of interest" description="Disordered" evidence="6">
    <location>
        <begin position="185"/>
        <end position="235"/>
    </location>
</feature>
<dbReference type="AlphaFoldDB" id="A0A843U213"/>
<feature type="compositionally biased region" description="Polar residues" evidence="6">
    <location>
        <begin position="328"/>
        <end position="339"/>
    </location>
</feature>
<keyword evidence="5" id="KW-0539">Nucleus</keyword>
<keyword evidence="4" id="KW-0804">Transcription</keyword>
<feature type="compositionally biased region" description="Basic and acidic residues" evidence="6">
    <location>
        <begin position="495"/>
        <end position="519"/>
    </location>
</feature>
<dbReference type="GO" id="GO:0043565">
    <property type="term" value="F:sequence-specific DNA binding"/>
    <property type="evidence" value="ECO:0007669"/>
    <property type="project" value="TreeGrafter"/>
</dbReference>
<protein>
    <recommendedName>
        <fullName evidence="11">BHLH domain-containing protein</fullName>
    </recommendedName>
</protein>
<feature type="region of interest" description="Disordered" evidence="6">
    <location>
        <begin position="482"/>
        <end position="532"/>
    </location>
</feature>
<keyword evidence="10" id="KW-1185">Reference proteome</keyword>
<evidence type="ECO:0008006" key="11">
    <source>
        <dbReference type="Google" id="ProtNLM"/>
    </source>
</evidence>
<comment type="subcellular location">
    <subcellularLocation>
        <location evidence="1">Nucleus</location>
    </subcellularLocation>
</comment>
<name>A0A843U213_COLES</name>
<dbReference type="SMART" id="SM00353">
    <property type="entry name" value="HLH"/>
    <property type="match status" value="1"/>
</dbReference>
<dbReference type="InterPro" id="IPR051358">
    <property type="entry name" value="TF_AMS/ICE1/BHLH6-like"/>
</dbReference>
<feature type="compositionally biased region" description="Basic and acidic residues" evidence="6">
    <location>
        <begin position="187"/>
        <end position="205"/>
    </location>
</feature>
<gene>
    <name evidence="9" type="ORF">Taro_006851</name>
</gene>
<dbReference type="GO" id="GO:0005634">
    <property type="term" value="C:nucleus"/>
    <property type="evidence" value="ECO:0007669"/>
    <property type="project" value="UniProtKB-SubCell"/>
</dbReference>
<feature type="domain" description="BHLH" evidence="7">
    <location>
        <begin position="226"/>
        <end position="291"/>
    </location>
</feature>
<dbReference type="GO" id="GO:0003700">
    <property type="term" value="F:DNA-binding transcription factor activity"/>
    <property type="evidence" value="ECO:0007669"/>
    <property type="project" value="TreeGrafter"/>
</dbReference>
<evidence type="ECO:0000256" key="3">
    <source>
        <dbReference type="ARBA" id="ARBA00023015"/>
    </source>
</evidence>
<evidence type="ECO:0000256" key="1">
    <source>
        <dbReference type="ARBA" id="ARBA00004123"/>
    </source>
</evidence>
<sequence length="532" mass="58479">MDVPFGAAGRLRWFERSSDHSNKGSGACAWWTGGANLQVPEDQDVVNFVMSRFTIPDEASTFAAADFQPFRGGLNCGIITPPSEISHSWVVAPPSIPSCDHPGFPWDIHADQNPLCASSLNLFEGTPRDDDGFFEGSADSIHCERLPAHPVDSTVGVHVHGSVTHQMSDIITTAAMAEYSTVTRELAGGHEKESVKEEGEGRGDSGMEGSDPGDDEEEKGGRSGRRLSSKNLLAERRRRKKLNDRLYALRSLVPKISKVTSPLICSLNQRSYSDQSWASILGDAIEFVKELQNQVKKLQEQLEETSPEDSGMKQAGHVDDNHHPNNVDGISNNNDTLQSPGGRPDKVRQTGNINPEMENSGSPKRTGGSFTTKTANASKQHRSSPATNEEKGNQMEPQVEVCQIGVNKFHLKVFCEHKRGGFVRLLEAMATLGLDVTTVNVTTSKPLVLNIFEVEKRDSEVVQAEQLRSSLLRLAMDSEDGGWPGDPNMAVEKCGAGDHKARRRQPADMRQHQQVDSHQHAHHLHRLHQHQP</sequence>
<dbReference type="InterPro" id="IPR002912">
    <property type="entry name" value="ACT_dom"/>
</dbReference>
<dbReference type="Gene3D" id="4.10.280.10">
    <property type="entry name" value="Helix-loop-helix DNA-binding domain"/>
    <property type="match status" value="1"/>
</dbReference>
<proteinExistence type="inferred from homology"/>
<evidence type="ECO:0000256" key="4">
    <source>
        <dbReference type="ARBA" id="ARBA00023163"/>
    </source>
</evidence>
<dbReference type="PROSITE" id="PS50888">
    <property type="entry name" value="BHLH"/>
    <property type="match status" value="1"/>
</dbReference>
<evidence type="ECO:0000313" key="10">
    <source>
        <dbReference type="Proteomes" id="UP000652761"/>
    </source>
</evidence>
<dbReference type="InterPro" id="IPR036638">
    <property type="entry name" value="HLH_DNA-bd_sf"/>
</dbReference>
<accession>A0A843U213</accession>
<comment type="similarity">
    <text evidence="2">Belongs to the bHLH protein family.</text>
</comment>
<feature type="region of interest" description="Disordered" evidence="6">
    <location>
        <begin position="300"/>
        <end position="395"/>
    </location>
</feature>
<evidence type="ECO:0000259" key="8">
    <source>
        <dbReference type="PROSITE" id="PS51671"/>
    </source>
</evidence>
<dbReference type="PANTHER" id="PTHR31945:SF11">
    <property type="entry name" value="TRANSCRIPTION FACTOR ABORTED MICROSPORES"/>
    <property type="match status" value="1"/>
</dbReference>
<organism evidence="9 10">
    <name type="scientific">Colocasia esculenta</name>
    <name type="common">Wild taro</name>
    <name type="synonym">Arum esculentum</name>
    <dbReference type="NCBI Taxonomy" id="4460"/>
    <lineage>
        <taxon>Eukaryota</taxon>
        <taxon>Viridiplantae</taxon>
        <taxon>Streptophyta</taxon>
        <taxon>Embryophyta</taxon>
        <taxon>Tracheophyta</taxon>
        <taxon>Spermatophyta</taxon>
        <taxon>Magnoliopsida</taxon>
        <taxon>Liliopsida</taxon>
        <taxon>Araceae</taxon>
        <taxon>Aroideae</taxon>
        <taxon>Colocasieae</taxon>
        <taxon>Colocasia</taxon>
    </lineage>
</organism>
<evidence type="ECO:0000256" key="6">
    <source>
        <dbReference type="SAM" id="MobiDB-lite"/>
    </source>
</evidence>
<dbReference type="GO" id="GO:0046983">
    <property type="term" value="F:protein dimerization activity"/>
    <property type="evidence" value="ECO:0007669"/>
    <property type="project" value="InterPro"/>
</dbReference>
<dbReference type="PROSITE" id="PS51671">
    <property type="entry name" value="ACT"/>
    <property type="match status" value="1"/>
</dbReference>
<comment type="caution">
    <text evidence="9">The sequence shown here is derived from an EMBL/GenBank/DDBJ whole genome shotgun (WGS) entry which is preliminary data.</text>
</comment>
<dbReference type="Pfam" id="PF00010">
    <property type="entry name" value="HLH"/>
    <property type="match status" value="1"/>
</dbReference>
<dbReference type="PANTHER" id="PTHR31945">
    <property type="entry name" value="TRANSCRIPTION FACTOR SCREAM2-RELATED"/>
    <property type="match status" value="1"/>
</dbReference>